<reference evidence="4" key="1">
    <citation type="submission" date="2011-08" db="EMBL/GenBank/DDBJ databases">
        <authorList>
            <consortium name="The Broad Institute Genome Sequencing Platform"/>
            <person name="Earl A."/>
            <person name="Ward D."/>
            <person name="Feldgarden M."/>
            <person name="Gevers D."/>
            <person name="Sizova M."/>
            <person name="Hazen A."/>
            <person name="Epstein S."/>
            <person name="Young S.K."/>
            <person name="Zeng Q."/>
            <person name="Gargeya S."/>
            <person name="Fitzgerald M."/>
            <person name="Haas B."/>
            <person name="Abouelleil A."/>
            <person name="Alvarado L."/>
            <person name="Arachchi H.M."/>
            <person name="Berlin A."/>
            <person name="Brown A."/>
            <person name="Chapman S.B."/>
            <person name="Chen Z."/>
            <person name="Dunbar C."/>
            <person name="Freedman E."/>
            <person name="Gearin G."/>
            <person name="Gellesch M."/>
            <person name="Goldberg J."/>
            <person name="Griggs A."/>
            <person name="Gujja S."/>
            <person name="Heiman D."/>
            <person name="Howarth C."/>
            <person name="Larson L."/>
            <person name="Lui A."/>
            <person name="MacDonald P.J.P."/>
            <person name="Montmayeur A."/>
            <person name="Murphy C."/>
            <person name="Neiman D."/>
            <person name="Pearson M."/>
            <person name="Priest M."/>
            <person name="Roberts A."/>
            <person name="Saif S."/>
            <person name="Shea T."/>
            <person name="Shenoy N."/>
            <person name="Sisk P."/>
            <person name="Stolte C."/>
            <person name="Sykes S."/>
            <person name="Wortman J."/>
            <person name="Nusbaum C."/>
            <person name="Birren B."/>
        </authorList>
    </citation>
    <scope>NUCLEOTIDE SEQUENCE</scope>
    <source>
        <strain evidence="4">ACB1</strain>
    </source>
</reference>
<keyword evidence="5" id="KW-1185">Reference proteome</keyword>
<dbReference type="MEROPS" id="C69.002"/>
<evidence type="ECO:0000256" key="2">
    <source>
        <dbReference type="SAM" id="Phobius"/>
    </source>
</evidence>
<dbReference type="PROSITE" id="PS51257">
    <property type="entry name" value="PROKAR_LIPOPROTEIN"/>
    <property type="match status" value="1"/>
</dbReference>
<feature type="compositionally biased region" description="Basic and acidic residues" evidence="1">
    <location>
        <begin position="600"/>
        <end position="617"/>
    </location>
</feature>
<dbReference type="GO" id="GO:0070004">
    <property type="term" value="F:cysteine-type exopeptidase activity"/>
    <property type="evidence" value="ECO:0007669"/>
    <property type="project" value="InterPro"/>
</dbReference>
<dbReference type="Proteomes" id="UP000018461">
    <property type="component" value="Unassembled WGS sequence"/>
</dbReference>
<keyword evidence="3" id="KW-0732">Signal</keyword>
<dbReference type="Pfam" id="PF03577">
    <property type="entry name" value="Peptidase_C69"/>
    <property type="match status" value="1"/>
</dbReference>
<feature type="signal peptide" evidence="3">
    <location>
        <begin position="1"/>
        <end position="27"/>
    </location>
</feature>
<dbReference type="Gene3D" id="3.60.60.10">
    <property type="entry name" value="Penicillin V Acylase, Chain A"/>
    <property type="match status" value="1"/>
</dbReference>
<comment type="caution">
    <text evidence="4">The sequence shown here is derived from an EMBL/GenBank/DDBJ whole genome shotgun (WGS) entry which is preliminary data.</text>
</comment>
<keyword evidence="2" id="KW-0812">Transmembrane</keyword>
<dbReference type="PATRIC" id="fig|796943.3.peg.2072"/>
<dbReference type="InterPro" id="IPR005322">
    <property type="entry name" value="Peptidase_C69"/>
</dbReference>
<name>G9WQH6_9FIRM</name>
<dbReference type="GO" id="GO:0006508">
    <property type="term" value="P:proteolysis"/>
    <property type="evidence" value="ECO:0007669"/>
    <property type="project" value="InterPro"/>
</dbReference>
<evidence type="ECO:0000313" key="5">
    <source>
        <dbReference type="Proteomes" id="UP000018461"/>
    </source>
</evidence>
<keyword evidence="2" id="KW-0472">Membrane</keyword>
<reference evidence="4" key="2">
    <citation type="submission" date="2013-03" db="EMBL/GenBank/DDBJ databases">
        <title>The Genome Sequence of Oribacterium sp. ACB1.</title>
        <authorList>
            <consortium name="The Broad Institute Genomics Platform"/>
            <consortium name="The Broad Institute Genome Sequencing Center for Infectious Disease"/>
            <person name="Earl A."/>
            <person name="Ward D."/>
            <person name="Feldgarden M."/>
            <person name="Gevers D."/>
            <person name="Sizova M."/>
            <person name="Hazen A."/>
            <person name="Epstein S."/>
            <person name="Walker B."/>
            <person name="Young S."/>
            <person name="Zeng Q."/>
            <person name="Gargeya S."/>
            <person name="Fitzgerald M."/>
            <person name="Haas B."/>
            <person name="Abouelleil A."/>
            <person name="Allen A.W."/>
            <person name="Alvarado L."/>
            <person name="Arachchi H.M."/>
            <person name="Berlin A.M."/>
            <person name="Chapman S.B."/>
            <person name="Gainer-Dewar J."/>
            <person name="Goldberg J."/>
            <person name="Griggs A."/>
            <person name="Gujja S."/>
            <person name="Hansen M."/>
            <person name="Howarth C."/>
            <person name="Imamovic A."/>
            <person name="Ireland A."/>
            <person name="Larimer J."/>
            <person name="McCowan C."/>
            <person name="Murphy C."/>
            <person name="Pearson M."/>
            <person name="Poon T.W."/>
            <person name="Priest M."/>
            <person name="Roberts A."/>
            <person name="Saif S."/>
            <person name="Shea T."/>
            <person name="Sisk P."/>
            <person name="Sykes S."/>
            <person name="Wortman J."/>
            <person name="Nusbaum C."/>
            <person name="Birren B."/>
        </authorList>
    </citation>
    <scope>NUCLEOTIDE SEQUENCE [LARGE SCALE GENOMIC DNA]</scope>
    <source>
        <strain evidence="4">ACB1</strain>
    </source>
</reference>
<protein>
    <submittedName>
        <fullName evidence="4">Uncharacterized protein</fullName>
    </submittedName>
</protein>
<organism evidence="4 5">
    <name type="scientific">Oribacterium parvum ACB1</name>
    <dbReference type="NCBI Taxonomy" id="796943"/>
    <lineage>
        <taxon>Bacteria</taxon>
        <taxon>Bacillati</taxon>
        <taxon>Bacillota</taxon>
        <taxon>Clostridia</taxon>
        <taxon>Lachnospirales</taxon>
        <taxon>Lachnospiraceae</taxon>
        <taxon>Oribacterium</taxon>
    </lineage>
</organism>
<dbReference type="PANTHER" id="PTHR12994">
    <property type="entry name" value="SECERNIN"/>
    <property type="match status" value="1"/>
</dbReference>
<accession>G9WQH6</accession>
<dbReference type="EMBL" id="AFZC02000002">
    <property type="protein sequence ID" value="EHL09636.1"/>
    <property type="molecule type" value="Genomic_DNA"/>
</dbReference>
<feature type="region of interest" description="Disordered" evidence="1">
    <location>
        <begin position="600"/>
        <end position="633"/>
    </location>
</feature>
<sequence>MKKTVSMLCGCALAAGISISAVFSAYACTGVIVGKDLTEDGSTIFGRTEDLEVNHNKAYKIHEAGEYKAGETIKDVSSDPENGYSYTFTHDSYRYTSVSDTTPEYGNFDEAGFNEKGLIADMTVSATANDKVLAVDPYVDGTDSSVPVGITEAIITTAVLGSCDNARSAVEFIAEEVATKGAAEGNGLVVADHNELWYMEIYTGHQFVAMKYPSDKYSVFPNSFWLNECDLSVGEEKEHFNISKDGMYIYSKDIFKVASEAKSLKGNEESSSIDLYASYAGELSDSTESRVCSGIKQFNPDATFDGKVYPFLQETKKKITLADAMAFTRNRLESIDKVADDMSRGDLYPIGNRNTMEAHIYHLPSTATAEYPGTMWLALGSPLTSPFVAYYPNQTAGIQEAENEENEFNEDSVYWLAMDTLYMVEYSRDEFQPIVSEKINALESEELQNAVTTMLSAEEATAKNQEEAKKAFDVLKEIHKEIKEKFQNYIKENDYTIRFSGRRATAAFSGTEVLVPKNSAEIGLKLQVKPGEEEGHGELLIVDHYGNPVTEINGELSYSIPASAFPGETHFFDGETEIASEVKDEHYIFSTKALTISYKSEGDAKDSEKAESEKTGESAESGTSTDAGQAGSGFPKSAGMAVGAIVLLGVAYAVKKKARQ</sequence>
<dbReference type="PANTHER" id="PTHR12994:SF17">
    <property type="entry name" value="LD30995P"/>
    <property type="match status" value="1"/>
</dbReference>
<proteinExistence type="predicted"/>
<evidence type="ECO:0000313" key="4">
    <source>
        <dbReference type="EMBL" id="EHL09636.1"/>
    </source>
</evidence>
<keyword evidence="2" id="KW-1133">Transmembrane helix</keyword>
<gene>
    <name evidence="4" type="ORF">HMPREF9625_01609</name>
</gene>
<evidence type="ECO:0000256" key="3">
    <source>
        <dbReference type="SAM" id="SignalP"/>
    </source>
</evidence>
<feature type="chain" id="PRO_5003528137" evidence="3">
    <location>
        <begin position="28"/>
        <end position="660"/>
    </location>
</feature>
<dbReference type="AlphaFoldDB" id="G9WQH6"/>
<evidence type="ECO:0000256" key="1">
    <source>
        <dbReference type="SAM" id="MobiDB-lite"/>
    </source>
</evidence>
<dbReference type="STRING" id="796943.HMPREF9625_01609"/>
<dbReference type="GO" id="GO:0016805">
    <property type="term" value="F:dipeptidase activity"/>
    <property type="evidence" value="ECO:0007669"/>
    <property type="project" value="InterPro"/>
</dbReference>
<dbReference type="RefSeq" id="WP_009535449.1">
    <property type="nucleotide sequence ID" value="NZ_KE148312.1"/>
</dbReference>
<dbReference type="HOGENOM" id="CLU_014823_0_1_9"/>
<feature type="transmembrane region" description="Helical" evidence="2">
    <location>
        <begin position="637"/>
        <end position="654"/>
    </location>
</feature>
<feature type="compositionally biased region" description="Polar residues" evidence="1">
    <location>
        <begin position="618"/>
        <end position="627"/>
    </location>
</feature>